<dbReference type="Gene3D" id="3.20.20.80">
    <property type="entry name" value="Glycosidases"/>
    <property type="match status" value="1"/>
</dbReference>
<comment type="caution">
    <text evidence="2">The sequence shown here is derived from an EMBL/GenBank/DDBJ whole genome shotgun (WGS) entry which is preliminary data.</text>
</comment>
<feature type="domain" description="DUF4015" evidence="1">
    <location>
        <begin position="33"/>
        <end position="341"/>
    </location>
</feature>
<gene>
    <name evidence="2" type="ORF">DRP43_03645</name>
</gene>
<protein>
    <recommendedName>
        <fullName evidence="1">DUF4015 domain-containing protein</fullName>
    </recommendedName>
</protein>
<evidence type="ECO:0000259" key="1">
    <source>
        <dbReference type="Pfam" id="PF13200"/>
    </source>
</evidence>
<reference evidence="2 3" key="1">
    <citation type="submission" date="2018-06" db="EMBL/GenBank/DDBJ databases">
        <title>Extensive metabolic versatility and redundancy in microbially diverse, dynamic hydrothermal sediments.</title>
        <authorList>
            <person name="Dombrowski N."/>
            <person name="Teske A."/>
            <person name="Baker B.J."/>
        </authorList>
    </citation>
    <scope>NUCLEOTIDE SEQUENCE [LARGE SCALE GENOMIC DNA]</scope>
    <source>
        <strain evidence="2">B10_G13</strain>
    </source>
</reference>
<proteinExistence type="predicted"/>
<evidence type="ECO:0000313" key="3">
    <source>
        <dbReference type="Proteomes" id="UP000271125"/>
    </source>
</evidence>
<dbReference type="EMBL" id="QNBD01000148">
    <property type="protein sequence ID" value="RKX70169.1"/>
    <property type="molecule type" value="Genomic_DNA"/>
</dbReference>
<dbReference type="Pfam" id="PF13200">
    <property type="entry name" value="DUF4015"/>
    <property type="match status" value="1"/>
</dbReference>
<sequence length="375" mass="44130">MIYFKPMKKYLIISMLFFPMLILTKPLPKPLRGIYINPYACYNISYINKLMDSMNRYDLNAVIIDVKADNGIIPFIVNDKRLRKASKNIYNLDKIVNILHKNKFIIIGRIVTFKDNIRANENNGEYAVINKYTKKPWKDSGGTYWVDPYNIDNWDYNICVANEVLSRGFDSVQFDYVRFPSDGDIGKCAYPSRIGNYYYSDIIEIFLYYAKYHLKEYDIGVDVFGYLPWLERIINIGQDMSMITKQADIVSPMLYPSHFGNRFLLDSTSNYFRRTHDIIYQSLLKSDEYIKNDSSKRIIPFIQSFTYKASKMGKFYVENQVAAALRYGDGSFFVWNAESNYKMLWKALYKLEIIRNKEKVLNFKALKENLLDETS</sequence>
<organism evidence="2 3">
    <name type="scientific">candidate division TA06 bacterium</name>
    <dbReference type="NCBI Taxonomy" id="2250710"/>
    <lineage>
        <taxon>Bacteria</taxon>
        <taxon>Bacteria division TA06</taxon>
    </lineage>
</organism>
<evidence type="ECO:0000313" key="2">
    <source>
        <dbReference type="EMBL" id="RKX70169.1"/>
    </source>
</evidence>
<accession>A0A660SH87</accession>
<dbReference type="Proteomes" id="UP000271125">
    <property type="component" value="Unassembled WGS sequence"/>
</dbReference>
<dbReference type="AlphaFoldDB" id="A0A660SH87"/>
<dbReference type="InterPro" id="IPR025275">
    <property type="entry name" value="DUF4015"/>
</dbReference>
<name>A0A660SH87_UNCT6</name>